<name>A0AAW0BRE8_9AGAR</name>
<organism evidence="3 4">
    <name type="scientific">Paramarasmius palmivorus</name>
    <dbReference type="NCBI Taxonomy" id="297713"/>
    <lineage>
        <taxon>Eukaryota</taxon>
        <taxon>Fungi</taxon>
        <taxon>Dikarya</taxon>
        <taxon>Basidiomycota</taxon>
        <taxon>Agaricomycotina</taxon>
        <taxon>Agaricomycetes</taxon>
        <taxon>Agaricomycetidae</taxon>
        <taxon>Agaricales</taxon>
        <taxon>Marasmiineae</taxon>
        <taxon>Marasmiaceae</taxon>
        <taxon>Paramarasmius</taxon>
    </lineage>
</organism>
<feature type="region of interest" description="Disordered" evidence="2">
    <location>
        <begin position="188"/>
        <end position="222"/>
    </location>
</feature>
<feature type="coiled-coil region" evidence="1">
    <location>
        <begin position="134"/>
        <end position="172"/>
    </location>
</feature>
<protein>
    <submittedName>
        <fullName evidence="3">Uncharacterized protein</fullName>
    </submittedName>
</protein>
<gene>
    <name evidence="3" type="ORF">VNI00_014516</name>
</gene>
<reference evidence="3 4" key="1">
    <citation type="submission" date="2024-01" db="EMBL/GenBank/DDBJ databases">
        <title>A draft genome for a cacao thread blight-causing isolate of Paramarasmius palmivorus.</title>
        <authorList>
            <person name="Baruah I.K."/>
            <person name="Bukari Y."/>
            <person name="Amoako-Attah I."/>
            <person name="Meinhardt L.W."/>
            <person name="Bailey B.A."/>
            <person name="Cohen S.P."/>
        </authorList>
    </citation>
    <scope>NUCLEOTIDE SEQUENCE [LARGE SCALE GENOMIC DNA]</scope>
    <source>
        <strain evidence="3 4">GH-12</strain>
    </source>
</reference>
<evidence type="ECO:0000313" key="3">
    <source>
        <dbReference type="EMBL" id="KAK7029483.1"/>
    </source>
</evidence>
<keyword evidence="1" id="KW-0175">Coiled coil</keyword>
<proteinExistence type="predicted"/>
<dbReference type="AlphaFoldDB" id="A0AAW0BRE8"/>
<comment type="caution">
    <text evidence="3">The sequence shown here is derived from an EMBL/GenBank/DDBJ whole genome shotgun (WGS) entry which is preliminary data.</text>
</comment>
<dbReference type="Proteomes" id="UP001383192">
    <property type="component" value="Unassembled WGS sequence"/>
</dbReference>
<evidence type="ECO:0000313" key="4">
    <source>
        <dbReference type="Proteomes" id="UP001383192"/>
    </source>
</evidence>
<evidence type="ECO:0000256" key="1">
    <source>
        <dbReference type="SAM" id="Coils"/>
    </source>
</evidence>
<accession>A0AAW0BRE8</accession>
<sequence>MPSSSSSETLRYLEGIIERAKTLPSPVVFNDSETLRYLEGIIELAKTLPSPAVMNDREVLRCLDLVTHYIRTRNNSREDYLADQNRSKDLEIAELNTALETQRGHFESAERMHNLQVDNLGAVLLVRETEIARLKQVEEALQATIQDREVLLERYQCEIEKGMEERKLLRKELLDVCAKFGVPTGNTEDEVGNMATTSQMQNRDYGDRDGRVFKRQRRESDA</sequence>
<evidence type="ECO:0000256" key="2">
    <source>
        <dbReference type="SAM" id="MobiDB-lite"/>
    </source>
</evidence>
<feature type="compositionally biased region" description="Basic and acidic residues" evidence="2">
    <location>
        <begin position="204"/>
        <end position="222"/>
    </location>
</feature>
<keyword evidence="4" id="KW-1185">Reference proteome</keyword>
<dbReference type="EMBL" id="JAYKXP010000082">
    <property type="protein sequence ID" value="KAK7029483.1"/>
    <property type="molecule type" value="Genomic_DNA"/>
</dbReference>